<evidence type="ECO:0000313" key="1">
    <source>
        <dbReference type="EMBL" id="KAK3606875.1"/>
    </source>
</evidence>
<reference evidence="1" key="2">
    <citation type="journal article" date="2021" name="Genome Biol. Evol.">
        <title>Developing a high-quality reference genome for a parasitic bivalve with doubly uniparental inheritance (Bivalvia: Unionida).</title>
        <authorList>
            <person name="Smith C.H."/>
        </authorList>
    </citation>
    <scope>NUCLEOTIDE SEQUENCE</scope>
    <source>
        <strain evidence="1">CHS0354</strain>
        <tissue evidence="1">Mantle</tissue>
    </source>
</reference>
<accession>A0AAE0TAL6</accession>
<reference evidence="1" key="1">
    <citation type="journal article" date="2021" name="Genome Biol. Evol.">
        <title>A High-Quality Reference Genome for a Parasitic Bivalve with Doubly Uniparental Inheritance (Bivalvia: Unionida).</title>
        <authorList>
            <person name="Smith C.H."/>
        </authorList>
    </citation>
    <scope>NUCLEOTIDE SEQUENCE</scope>
    <source>
        <strain evidence="1">CHS0354</strain>
    </source>
</reference>
<name>A0AAE0TAL6_9BIVA</name>
<dbReference type="Proteomes" id="UP001195483">
    <property type="component" value="Unassembled WGS sequence"/>
</dbReference>
<organism evidence="1 2">
    <name type="scientific">Potamilus streckersoni</name>
    <dbReference type="NCBI Taxonomy" id="2493646"/>
    <lineage>
        <taxon>Eukaryota</taxon>
        <taxon>Metazoa</taxon>
        <taxon>Spiralia</taxon>
        <taxon>Lophotrochozoa</taxon>
        <taxon>Mollusca</taxon>
        <taxon>Bivalvia</taxon>
        <taxon>Autobranchia</taxon>
        <taxon>Heteroconchia</taxon>
        <taxon>Palaeoheterodonta</taxon>
        <taxon>Unionida</taxon>
        <taxon>Unionoidea</taxon>
        <taxon>Unionidae</taxon>
        <taxon>Ambleminae</taxon>
        <taxon>Lampsilini</taxon>
        <taxon>Potamilus</taxon>
    </lineage>
</organism>
<proteinExistence type="predicted"/>
<protein>
    <submittedName>
        <fullName evidence="1">Uncharacterized protein</fullName>
    </submittedName>
</protein>
<dbReference type="AlphaFoldDB" id="A0AAE0TAL6"/>
<keyword evidence="2" id="KW-1185">Reference proteome</keyword>
<gene>
    <name evidence="1" type="ORF">CHS0354_018469</name>
</gene>
<comment type="caution">
    <text evidence="1">The sequence shown here is derived from an EMBL/GenBank/DDBJ whole genome shotgun (WGS) entry which is preliminary data.</text>
</comment>
<reference evidence="1" key="3">
    <citation type="submission" date="2023-05" db="EMBL/GenBank/DDBJ databases">
        <authorList>
            <person name="Smith C.H."/>
        </authorList>
    </citation>
    <scope>NUCLEOTIDE SEQUENCE</scope>
    <source>
        <strain evidence="1">CHS0354</strain>
        <tissue evidence="1">Mantle</tissue>
    </source>
</reference>
<evidence type="ECO:0000313" key="2">
    <source>
        <dbReference type="Proteomes" id="UP001195483"/>
    </source>
</evidence>
<sequence length="201" mass="22630">MFLAGIPVGKDARLSAQQNYGASLMAASDFTKLKFGLEAGVSFYEIGLFYNYYDSVDYVRNSKVYEFDGAAYSYSVRGKRNIYGVRWSALKTYGLPTVNDQTFIYIGYGRNTIEGSMIIDKISTSGGSLNRTEYRVRSEFLLESFMVGLFAKSASRIALDARMRYDRASIPIIDEVSGEKRSGQNINYQDIMPELLIGWAF</sequence>
<dbReference type="EMBL" id="JAEAOA010001141">
    <property type="protein sequence ID" value="KAK3606875.1"/>
    <property type="molecule type" value="Genomic_DNA"/>
</dbReference>